<organism evidence="1">
    <name type="scientific">marine sediment metagenome</name>
    <dbReference type="NCBI Taxonomy" id="412755"/>
    <lineage>
        <taxon>unclassified sequences</taxon>
        <taxon>metagenomes</taxon>
        <taxon>ecological metagenomes</taxon>
    </lineage>
</organism>
<accession>A0A0F9UCI3</accession>
<dbReference type="EMBL" id="LAZR01000163">
    <property type="protein sequence ID" value="KKN85097.1"/>
    <property type="molecule type" value="Genomic_DNA"/>
</dbReference>
<evidence type="ECO:0000313" key="1">
    <source>
        <dbReference type="EMBL" id="KKN85097.1"/>
    </source>
</evidence>
<name>A0A0F9UCI3_9ZZZZ</name>
<gene>
    <name evidence="1" type="ORF">LCGC14_0282660</name>
</gene>
<dbReference type="AlphaFoldDB" id="A0A0F9UCI3"/>
<proteinExistence type="predicted"/>
<comment type="caution">
    <text evidence="1">The sequence shown here is derived from an EMBL/GenBank/DDBJ whole genome shotgun (WGS) entry which is preliminary data.</text>
</comment>
<reference evidence="1" key="1">
    <citation type="journal article" date="2015" name="Nature">
        <title>Complex archaea that bridge the gap between prokaryotes and eukaryotes.</title>
        <authorList>
            <person name="Spang A."/>
            <person name="Saw J.H."/>
            <person name="Jorgensen S.L."/>
            <person name="Zaremba-Niedzwiedzka K."/>
            <person name="Martijn J."/>
            <person name="Lind A.E."/>
            <person name="van Eijk R."/>
            <person name="Schleper C."/>
            <person name="Guy L."/>
            <person name="Ettema T.J."/>
        </authorList>
    </citation>
    <scope>NUCLEOTIDE SEQUENCE</scope>
</reference>
<sequence length="80" mass="8566">MAALKFPHVESLGSIYPIAGIEPKRLNGSPFTLNNSAKAERWSNGLVFAEMSNDGVKVRVDARSVDYIESPAMAPSSASL</sequence>
<protein>
    <submittedName>
        <fullName evidence="1">Uncharacterized protein</fullName>
    </submittedName>
</protein>